<accession>A0ABW8NG81</accession>
<organism evidence="3 4">
    <name type="scientific">Oceanobacter antarcticus</name>
    <dbReference type="NCBI Taxonomy" id="3133425"/>
    <lineage>
        <taxon>Bacteria</taxon>
        <taxon>Pseudomonadati</taxon>
        <taxon>Pseudomonadota</taxon>
        <taxon>Gammaproteobacteria</taxon>
        <taxon>Oceanospirillales</taxon>
        <taxon>Oceanospirillaceae</taxon>
        <taxon>Oceanobacter</taxon>
    </lineage>
</organism>
<dbReference type="Proteomes" id="UP001620597">
    <property type="component" value="Unassembled WGS sequence"/>
</dbReference>
<keyword evidence="4" id="KW-1185">Reference proteome</keyword>
<protein>
    <submittedName>
        <fullName evidence="3">Uncharacterized protein</fullName>
    </submittedName>
</protein>
<keyword evidence="1" id="KW-0175">Coiled coil</keyword>
<name>A0ABW8NG81_9GAMM</name>
<sequence length="280" mass="30748">MSTENDSRNLLDELETLQRVLDDAAGEQIDLERALTQLNTVDEVPVLSDLFSRDEPPALRNINKPGNRPSHLSAVKTPPTTPAPAIISGDILEHLRQEMLRKHATDHSTDTLDALLGPIDGGHSAADGLMITPFNLSPAATPAPPAANHLPDLKKDMTEADIPTLTDRDTDNSLHIEPSAPAASPAPAITAKISSNPFLPQSVLDRLTSERLAAQHSAEEAHRTMQRVMEQKQQRDSEAISRLETTEKNQLIESLIDELTPIIQTRLREKLRNILMAKPR</sequence>
<evidence type="ECO:0000313" key="4">
    <source>
        <dbReference type="Proteomes" id="UP001620597"/>
    </source>
</evidence>
<evidence type="ECO:0000313" key="3">
    <source>
        <dbReference type="EMBL" id="MFK4751964.1"/>
    </source>
</evidence>
<reference evidence="3 4" key="1">
    <citation type="submission" date="2024-03" db="EMBL/GenBank/DDBJ databases">
        <title>High-quality draft genome sequence of Oceanobacter sp. wDCs-4.</title>
        <authorList>
            <person name="Dong C."/>
        </authorList>
    </citation>
    <scope>NUCLEOTIDE SEQUENCE [LARGE SCALE GENOMIC DNA]</scope>
    <source>
        <strain evidence="4">wDCs-4</strain>
    </source>
</reference>
<dbReference type="RefSeq" id="WP_416205318.1">
    <property type="nucleotide sequence ID" value="NZ_JBBKTX010000006.1"/>
</dbReference>
<comment type="caution">
    <text evidence="3">The sequence shown here is derived from an EMBL/GenBank/DDBJ whole genome shotgun (WGS) entry which is preliminary data.</text>
</comment>
<dbReference type="EMBL" id="JBBKTX010000006">
    <property type="protein sequence ID" value="MFK4751964.1"/>
    <property type="molecule type" value="Genomic_DNA"/>
</dbReference>
<proteinExistence type="predicted"/>
<evidence type="ECO:0000256" key="1">
    <source>
        <dbReference type="SAM" id="Coils"/>
    </source>
</evidence>
<gene>
    <name evidence="3" type="ORF">WG929_06030</name>
</gene>
<feature type="region of interest" description="Disordered" evidence="2">
    <location>
        <begin position="57"/>
        <end position="83"/>
    </location>
</feature>
<feature type="coiled-coil region" evidence="1">
    <location>
        <begin position="7"/>
        <end position="34"/>
    </location>
</feature>
<evidence type="ECO:0000256" key="2">
    <source>
        <dbReference type="SAM" id="MobiDB-lite"/>
    </source>
</evidence>